<accession>A0A2T8II05</accession>
<gene>
    <name evidence="1" type="ORF">PAHAL_6G287800</name>
</gene>
<proteinExistence type="predicted"/>
<dbReference type="AlphaFoldDB" id="A0A2T8II05"/>
<protein>
    <submittedName>
        <fullName evidence="1">Uncharacterized protein</fullName>
    </submittedName>
</protein>
<organism evidence="1">
    <name type="scientific">Panicum hallii</name>
    <dbReference type="NCBI Taxonomy" id="206008"/>
    <lineage>
        <taxon>Eukaryota</taxon>
        <taxon>Viridiplantae</taxon>
        <taxon>Streptophyta</taxon>
        <taxon>Embryophyta</taxon>
        <taxon>Tracheophyta</taxon>
        <taxon>Spermatophyta</taxon>
        <taxon>Magnoliopsida</taxon>
        <taxon>Liliopsida</taxon>
        <taxon>Poales</taxon>
        <taxon>Poaceae</taxon>
        <taxon>PACMAD clade</taxon>
        <taxon>Panicoideae</taxon>
        <taxon>Panicodae</taxon>
        <taxon>Paniceae</taxon>
        <taxon>Panicinae</taxon>
        <taxon>Panicum</taxon>
        <taxon>Panicum sect. Panicum</taxon>
    </lineage>
</organism>
<name>A0A2T8II05_9POAL</name>
<reference evidence="1" key="1">
    <citation type="submission" date="2018-04" db="EMBL/GenBank/DDBJ databases">
        <title>WGS assembly of Panicum hallii.</title>
        <authorList>
            <person name="Lovell J."/>
            <person name="Jenkins J."/>
            <person name="Lowry D."/>
            <person name="Mamidi S."/>
            <person name="Sreedasyam A."/>
            <person name="Weng X."/>
            <person name="Barry K."/>
            <person name="Bonette J."/>
            <person name="Campitelli B."/>
            <person name="Daum C."/>
            <person name="Gordon S."/>
            <person name="Gould B."/>
            <person name="Lipzen A."/>
            <person name="Macqueen A."/>
            <person name="Palacio-Mejia J."/>
            <person name="Plott C."/>
            <person name="Shakirov E."/>
            <person name="Shu S."/>
            <person name="Yoshinaga Y."/>
            <person name="Zane M."/>
            <person name="Rokhsar D."/>
            <person name="Grimwood J."/>
            <person name="Schmutz J."/>
            <person name="Juenger T."/>
        </authorList>
    </citation>
    <scope>NUCLEOTIDE SEQUENCE [LARGE SCALE GENOMIC DNA]</scope>
    <source>
        <strain evidence="1">FIL2</strain>
    </source>
</reference>
<sequence>MGSAESNHSEPGGERGSCWWYCVTLPCITTLPQGKVLLCSKIPSVETRLKIT</sequence>
<dbReference type="EMBL" id="CM008051">
    <property type="protein sequence ID" value="PVH37323.1"/>
    <property type="molecule type" value="Genomic_DNA"/>
</dbReference>
<dbReference type="Proteomes" id="UP000243499">
    <property type="component" value="Chromosome 6"/>
</dbReference>
<evidence type="ECO:0000313" key="1">
    <source>
        <dbReference type="EMBL" id="PVH37323.1"/>
    </source>
</evidence>
<dbReference type="Gramene" id="PVH37323">
    <property type="protein sequence ID" value="PVH37323"/>
    <property type="gene ID" value="PAHAL_6G287800"/>
</dbReference>